<evidence type="ECO:0008006" key="2">
    <source>
        <dbReference type="Google" id="ProtNLM"/>
    </source>
</evidence>
<name>A0A2H9T7L3_9ZZZZ</name>
<reference evidence="1" key="1">
    <citation type="journal article" date="2017" name="Appl. Environ. Microbiol.">
        <title>Molecular characterization of an Endozoicomonas-like organism causing infection in king scallop Pecten maximus L.</title>
        <authorList>
            <person name="Cano I."/>
            <person name="van Aerle R."/>
            <person name="Ross S."/>
            <person name="Verner-Jeffreys D.W."/>
            <person name="Paley R.K."/>
            <person name="Rimmer G."/>
            <person name="Ryder D."/>
            <person name="Hooper P."/>
            <person name="Stone D."/>
            <person name="Feist S.W."/>
        </authorList>
    </citation>
    <scope>NUCLEOTIDE SEQUENCE</scope>
</reference>
<organism evidence="1">
    <name type="scientific">invertebrate metagenome</name>
    <dbReference type="NCBI Taxonomy" id="1711999"/>
    <lineage>
        <taxon>unclassified sequences</taxon>
        <taxon>metagenomes</taxon>
        <taxon>organismal metagenomes</taxon>
    </lineage>
</organism>
<proteinExistence type="predicted"/>
<dbReference type="EMBL" id="NSIT01000087">
    <property type="protein sequence ID" value="PJE79212.1"/>
    <property type="molecule type" value="Genomic_DNA"/>
</dbReference>
<sequence>MPHEIIETIVDNLSGSRPLYTQLQSSVFSSRVVGPYYSSIGQHMRHILDTFSCALRGMNTTVADLTERERNSKAETDQKAGLVYLDSILDNLQALGSFDLHQAITVLDDLGKGPQSVEYSVVSLLCQTNSHMLHHFALIGYLLHFHNVDLPNTFFGYNPTTPMVEKA</sequence>
<protein>
    <recommendedName>
        <fullName evidence="2">DinB-like domain-containing protein</fullName>
    </recommendedName>
</protein>
<dbReference type="SUPFAM" id="SSF109854">
    <property type="entry name" value="DinB/YfiT-like putative metalloenzymes"/>
    <property type="match status" value="1"/>
</dbReference>
<dbReference type="AlphaFoldDB" id="A0A2H9T7L3"/>
<accession>A0A2H9T7L3</accession>
<evidence type="ECO:0000313" key="1">
    <source>
        <dbReference type="EMBL" id="PJE79212.1"/>
    </source>
</evidence>
<dbReference type="InterPro" id="IPR034660">
    <property type="entry name" value="DinB/YfiT-like"/>
</dbReference>
<gene>
    <name evidence="1" type="ORF">CI610_01831</name>
</gene>
<comment type="caution">
    <text evidence="1">The sequence shown here is derived from an EMBL/GenBank/DDBJ whole genome shotgun (WGS) entry which is preliminary data.</text>
</comment>